<evidence type="ECO:0000313" key="2">
    <source>
        <dbReference type="Proteomes" id="UP001344906"/>
    </source>
</evidence>
<proteinExistence type="predicted"/>
<evidence type="ECO:0000313" key="1">
    <source>
        <dbReference type="EMBL" id="GLV61186.1"/>
    </source>
</evidence>
<organism evidence="1 2">
    <name type="scientific">Dictyobacter halimunensis</name>
    <dbReference type="NCBI Taxonomy" id="3026934"/>
    <lineage>
        <taxon>Bacteria</taxon>
        <taxon>Bacillati</taxon>
        <taxon>Chloroflexota</taxon>
        <taxon>Ktedonobacteria</taxon>
        <taxon>Ktedonobacterales</taxon>
        <taxon>Dictyobacteraceae</taxon>
        <taxon>Dictyobacter</taxon>
    </lineage>
</organism>
<dbReference type="RefSeq" id="WP_338258604.1">
    <property type="nucleotide sequence ID" value="NZ_BSRI01000003.1"/>
</dbReference>
<accession>A0ABQ6G8N7</accession>
<name>A0ABQ6G8N7_9CHLR</name>
<reference evidence="1 2" key="1">
    <citation type="submission" date="2023-02" db="EMBL/GenBank/DDBJ databases">
        <title>Dictyobacter halimunensis sp. nov., a new member of the class Ktedonobacteria from forest soil in a geothermal area.</title>
        <authorList>
            <person name="Rachmania M.K."/>
            <person name="Ningsih F."/>
            <person name="Sakai Y."/>
            <person name="Yabe S."/>
            <person name="Yokota A."/>
            <person name="Sjamsuridzal W."/>
        </authorList>
    </citation>
    <scope>NUCLEOTIDE SEQUENCE [LARGE SCALE GENOMIC DNA]</scope>
    <source>
        <strain evidence="1 2">S3.2.2.5</strain>
    </source>
</reference>
<protein>
    <recommendedName>
        <fullName evidence="3">PilZ domain-containing protein</fullName>
    </recommendedName>
</protein>
<dbReference type="EMBL" id="BSRI01000003">
    <property type="protein sequence ID" value="GLV61186.1"/>
    <property type="molecule type" value="Genomic_DNA"/>
</dbReference>
<gene>
    <name evidence="1" type="ORF">KDH_80020</name>
</gene>
<comment type="caution">
    <text evidence="1">The sequence shown here is derived from an EMBL/GenBank/DDBJ whole genome shotgun (WGS) entry which is preliminary data.</text>
</comment>
<keyword evidence="2" id="KW-1185">Reference proteome</keyword>
<sequence>MTVTAAATEQRRAQRADCYLEKKKERDLFCYNDLFMQEASMEDTYIYLQGEGETGIFIKESTVTSVRCDLAQSTAVITTSDSDECYTVVGYLAVHQLHDHFYQYSKLKLFRYEQ</sequence>
<evidence type="ECO:0008006" key="3">
    <source>
        <dbReference type="Google" id="ProtNLM"/>
    </source>
</evidence>
<dbReference type="Proteomes" id="UP001344906">
    <property type="component" value="Unassembled WGS sequence"/>
</dbReference>